<dbReference type="EMBL" id="CADEBC010000598">
    <property type="protein sequence ID" value="CAB3258585.1"/>
    <property type="molecule type" value="Genomic_DNA"/>
</dbReference>
<dbReference type="InterPro" id="IPR014876">
    <property type="entry name" value="DEK_C"/>
</dbReference>
<evidence type="ECO:0000313" key="5">
    <source>
        <dbReference type="Proteomes" id="UP000494106"/>
    </source>
</evidence>
<dbReference type="PROSITE" id="PS51998">
    <property type="entry name" value="DEK_C"/>
    <property type="match status" value="1"/>
</dbReference>
<dbReference type="Gene3D" id="1.10.245.10">
    <property type="entry name" value="SWIB/MDM2 domain"/>
    <property type="match status" value="1"/>
</dbReference>
<dbReference type="CDD" id="cd10567">
    <property type="entry name" value="SWIB-MDM2_like"/>
    <property type="match status" value="1"/>
</dbReference>
<dbReference type="SMART" id="SM00151">
    <property type="entry name" value="SWIB"/>
    <property type="match status" value="1"/>
</dbReference>
<dbReference type="Gene3D" id="1.10.10.60">
    <property type="entry name" value="Homeodomain-like"/>
    <property type="match status" value="1"/>
</dbReference>
<comment type="caution">
    <text evidence="4">The sequence shown here is derived from an EMBL/GenBank/DDBJ whole genome shotgun (WGS) entry which is preliminary data.</text>
</comment>
<dbReference type="InterPro" id="IPR036885">
    <property type="entry name" value="SWIB_MDM2_dom_sf"/>
</dbReference>
<feature type="domain" description="DEK-C" evidence="3">
    <location>
        <begin position="13"/>
        <end position="68"/>
    </location>
</feature>
<dbReference type="Pfam" id="PF02201">
    <property type="entry name" value="SWIB"/>
    <property type="match status" value="1"/>
</dbReference>
<dbReference type="InterPro" id="IPR019835">
    <property type="entry name" value="SWIB_domain"/>
</dbReference>
<evidence type="ECO:0000313" key="4">
    <source>
        <dbReference type="EMBL" id="CAB3258585.1"/>
    </source>
</evidence>
<evidence type="ECO:0008006" key="6">
    <source>
        <dbReference type="Google" id="ProtNLM"/>
    </source>
</evidence>
<proteinExistence type="predicted"/>
<gene>
    <name evidence="4" type="ORF">APLA_LOCUS16611</name>
</gene>
<feature type="region of interest" description="Disordered" evidence="1">
    <location>
        <begin position="67"/>
        <end position="147"/>
    </location>
</feature>
<sequence length="222" mass="25428">MADSDSEASKESNITEAELQKEIVKILENADLQTTSTNKVIQKLEKKFGVSLTEKKKMIDRLVLDYVNSLDSPDSEEEEEKESEKEEEEEEEEEEEKKPRIKKEKVEDTGTTTRRGRRSDDKKKKTPAKGKKGGVKKGGGKGSGYTRPIKLSQALSELVGATELPRHEVVKRVWAIIKERQLTDPNNRQFAICDKPLYKVIGTQRFYTFGMMKYLKNHFIDD</sequence>
<dbReference type="PANTHER" id="PTHR13844">
    <property type="entry name" value="SWI/SNF-RELATED MATRIX-ASSOCIATED ACTIN-DEPENDENT REGULATOR OF CHROMATIN SUBFAMILY D"/>
    <property type="match status" value="1"/>
</dbReference>
<evidence type="ECO:0000259" key="2">
    <source>
        <dbReference type="PROSITE" id="PS51925"/>
    </source>
</evidence>
<feature type="compositionally biased region" description="Basic residues" evidence="1">
    <location>
        <begin position="124"/>
        <end position="139"/>
    </location>
</feature>
<dbReference type="SUPFAM" id="SSF47592">
    <property type="entry name" value="SWIB/MDM2 domain"/>
    <property type="match status" value="1"/>
</dbReference>
<dbReference type="AlphaFoldDB" id="A0A8S1B9U7"/>
<protein>
    <recommendedName>
        <fullName evidence="6">Upstream activation factor subunit spp27</fullName>
    </recommendedName>
</protein>
<dbReference type="PROSITE" id="PS51925">
    <property type="entry name" value="SWIB_MDM2"/>
    <property type="match status" value="1"/>
</dbReference>
<dbReference type="SUPFAM" id="SSF109715">
    <property type="entry name" value="DEK C-terminal domain"/>
    <property type="match status" value="1"/>
</dbReference>
<keyword evidence="5" id="KW-1185">Reference proteome</keyword>
<name>A0A8S1B9U7_ARCPL</name>
<organism evidence="4 5">
    <name type="scientific">Arctia plantaginis</name>
    <name type="common">Wood tiger moth</name>
    <name type="synonym">Phalaena plantaginis</name>
    <dbReference type="NCBI Taxonomy" id="874455"/>
    <lineage>
        <taxon>Eukaryota</taxon>
        <taxon>Metazoa</taxon>
        <taxon>Ecdysozoa</taxon>
        <taxon>Arthropoda</taxon>
        <taxon>Hexapoda</taxon>
        <taxon>Insecta</taxon>
        <taxon>Pterygota</taxon>
        <taxon>Neoptera</taxon>
        <taxon>Endopterygota</taxon>
        <taxon>Lepidoptera</taxon>
        <taxon>Glossata</taxon>
        <taxon>Ditrysia</taxon>
        <taxon>Noctuoidea</taxon>
        <taxon>Erebidae</taxon>
        <taxon>Arctiinae</taxon>
        <taxon>Arctia</taxon>
    </lineage>
</organism>
<dbReference type="InterPro" id="IPR003121">
    <property type="entry name" value="SWIB_MDM2_domain"/>
</dbReference>
<feature type="domain" description="DM2" evidence="2">
    <location>
        <begin position="144"/>
        <end position="221"/>
    </location>
</feature>
<evidence type="ECO:0000259" key="3">
    <source>
        <dbReference type="PROSITE" id="PS51998"/>
    </source>
</evidence>
<evidence type="ECO:0000256" key="1">
    <source>
        <dbReference type="SAM" id="MobiDB-lite"/>
    </source>
</evidence>
<reference evidence="4 5" key="1">
    <citation type="submission" date="2020-04" db="EMBL/GenBank/DDBJ databases">
        <authorList>
            <person name="Wallbank WR R."/>
            <person name="Pardo Diaz C."/>
            <person name="Kozak K."/>
            <person name="Martin S."/>
            <person name="Jiggins C."/>
            <person name="Moest M."/>
            <person name="Warren A I."/>
            <person name="Byers J.R.P. K."/>
            <person name="Montejo-Kovacevich G."/>
            <person name="Yen C E."/>
        </authorList>
    </citation>
    <scope>NUCLEOTIDE SEQUENCE [LARGE SCALE GENOMIC DNA]</scope>
</reference>
<dbReference type="Proteomes" id="UP000494106">
    <property type="component" value="Unassembled WGS sequence"/>
</dbReference>
<dbReference type="OrthoDB" id="10251073at2759"/>
<feature type="compositionally biased region" description="Acidic residues" evidence="1">
    <location>
        <begin position="73"/>
        <end position="95"/>
    </location>
</feature>
<accession>A0A8S1B9U7</accession>
<dbReference type="Pfam" id="PF08766">
    <property type="entry name" value="DEK_C"/>
    <property type="match status" value="1"/>
</dbReference>